<dbReference type="InterPro" id="IPR000086">
    <property type="entry name" value="NUDIX_hydrolase_dom"/>
</dbReference>
<evidence type="ECO:0000256" key="3">
    <source>
        <dbReference type="ARBA" id="ARBA00022723"/>
    </source>
</evidence>
<evidence type="ECO:0000313" key="8">
    <source>
        <dbReference type="EMBL" id="WEG07830.1"/>
    </source>
</evidence>
<dbReference type="Pfam" id="PF00293">
    <property type="entry name" value="NUDIX"/>
    <property type="match status" value="1"/>
</dbReference>
<organism evidence="8 9">
    <name type="scientific">Microbacterium horticulturae</name>
    <dbReference type="NCBI Taxonomy" id="3028316"/>
    <lineage>
        <taxon>Bacteria</taxon>
        <taxon>Bacillati</taxon>
        <taxon>Actinomycetota</taxon>
        <taxon>Actinomycetes</taxon>
        <taxon>Micrococcales</taxon>
        <taxon>Microbacteriaceae</taxon>
        <taxon>Microbacterium</taxon>
    </lineage>
</organism>
<evidence type="ECO:0000256" key="6">
    <source>
        <dbReference type="ARBA" id="ARBA00023211"/>
    </source>
</evidence>
<dbReference type="InterPro" id="IPR015797">
    <property type="entry name" value="NUDIX_hydrolase-like_dom_sf"/>
</dbReference>
<name>A0ABY8BXS5_9MICO</name>
<dbReference type="PROSITE" id="PS51462">
    <property type="entry name" value="NUDIX"/>
    <property type="match status" value="1"/>
</dbReference>
<proteinExistence type="predicted"/>
<dbReference type="InterPro" id="IPR039121">
    <property type="entry name" value="NUDT19"/>
</dbReference>
<comment type="cofactor">
    <cofactor evidence="2">
        <name>Mg(2+)</name>
        <dbReference type="ChEBI" id="CHEBI:18420"/>
    </cofactor>
</comment>
<evidence type="ECO:0000256" key="4">
    <source>
        <dbReference type="ARBA" id="ARBA00022801"/>
    </source>
</evidence>
<dbReference type="Gene3D" id="3.90.79.10">
    <property type="entry name" value="Nucleoside Triphosphate Pyrophosphohydrolase"/>
    <property type="match status" value="2"/>
</dbReference>
<dbReference type="RefSeq" id="WP_275277169.1">
    <property type="nucleotide sequence ID" value="NZ_CP119108.1"/>
</dbReference>
<keyword evidence="3" id="KW-0479">Metal-binding</keyword>
<evidence type="ECO:0000256" key="1">
    <source>
        <dbReference type="ARBA" id="ARBA00001936"/>
    </source>
</evidence>
<reference evidence="8 9" key="1">
    <citation type="submission" date="2023-03" db="EMBL/GenBank/DDBJ databases">
        <title>Genome sequence of Microbacterium sp. KACC 23027.</title>
        <authorList>
            <person name="Kim S."/>
            <person name="Heo J."/>
            <person name="Kwon S.-W."/>
        </authorList>
    </citation>
    <scope>NUCLEOTIDE SEQUENCE [LARGE SCALE GENOMIC DNA]</scope>
    <source>
        <strain evidence="8 9">KACC 23027</strain>
    </source>
</reference>
<keyword evidence="9" id="KW-1185">Reference proteome</keyword>
<dbReference type="SUPFAM" id="SSF55811">
    <property type="entry name" value="Nudix"/>
    <property type="match status" value="1"/>
</dbReference>
<keyword evidence="6" id="KW-0464">Manganese</keyword>
<dbReference type="Proteomes" id="UP001214553">
    <property type="component" value="Chromosome"/>
</dbReference>
<keyword evidence="4" id="KW-0378">Hydrolase</keyword>
<feature type="domain" description="Nudix hydrolase" evidence="7">
    <location>
        <begin position="5"/>
        <end position="151"/>
    </location>
</feature>
<evidence type="ECO:0000256" key="5">
    <source>
        <dbReference type="ARBA" id="ARBA00022842"/>
    </source>
</evidence>
<dbReference type="PANTHER" id="PTHR12318:SF0">
    <property type="entry name" value="ACYL-COENZYME A DIPHOSPHATASE NUDT19"/>
    <property type="match status" value="1"/>
</dbReference>
<sequence length="222" mass="23715">MSDDHLPLAGTAVLLRDGVAGLEVLMIERPDRGSFAGAWVFPGGGLEESDRMPGAELVDDARRAAARETAEEVGLAIDPDELVTLSRWTPPTAPPAGAPKRVRTWFYVGAASDAELTPSAAEVVTAAWVQPGAVLARHGRGEIRLYPPTWVTLHGLTAHGDVASALQAARDAAPGMFATVIRERVFVWEPDVACDKSVELAASGPRHRLHAEALPWRYEVSS</sequence>
<gene>
    <name evidence="8" type="ORF">PU630_11310</name>
</gene>
<dbReference type="EMBL" id="CP119108">
    <property type="protein sequence ID" value="WEG07830.1"/>
    <property type="molecule type" value="Genomic_DNA"/>
</dbReference>
<comment type="cofactor">
    <cofactor evidence="1">
        <name>Mn(2+)</name>
        <dbReference type="ChEBI" id="CHEBI:29035"/>
    </cofactor>
</comment>
<protein>
    <submittedName>
        <fullName evidence="8">NUDIX domain-containing protein</fullName>
    </submittedName>
</protein>
<dbReference type="PANTHER" id="PTHR12318">
    <property type="entry name" value="TESTOSTERONE-REGULATED PROTEIN RP2"/>
    <property type="match status" value="1"/>
</dbReference>
<accession>A0ABY8BXS5</accession>
<keyword evidence="5" id="KW-0460">Magnesium</keyword>
<evidence type="ECO:0000256" key="2">
    <source>
        <dbReference type="ARBA" id="ARBA00001946"/>
    </source>
</evidence>
<evidence type="ECO:0000259" key="7">
    <source>
        <dbReference type="PROSITE" id="PS51462"/>
    </source>
</evidence>
<evidence type="ECO:0000313" key="9">
    <source>
        <dbReference type="Proteomes" id="UP001214553"/>
    </source>
</evidence>